<evidence type="ECO:0000313" key="2">
    <source>
        <dbReference type="EMBL" id="OGH70150.1"/>
    </source>
</evidence>
<sequence>MRYVLSIMYLVSITMFAFACAGATPQTTEPADATDETSPFSVNVLPVNSGEVHYEIRTYTVGELEVYTEYGTPTGEGWQAWSRSYSLYDGTGNEIGHAMDVDGDGHIDFMMSGEDRQRAYCIPRAVHASELPDRLEEMTRRYEAACADENLEPHCPMIELMLSGATEMTHRSHATDCHPGECPPDETARLSYIATAIENAEFMLCVLEAGCDPLTDLPSETPESTVPETEGGAP</sequence>
<dbReference type="Proteomes" id="UP000177457">
    <property type="component" value="Unassembled WGS sequence"/>
</dbReference>
<dbReference type="PROSITE" id="PS51257">
    <property type="entry name" value="PROKAR_LIPOPROTEIN"/>
    <property type="match status" value="1"/>
</dbReference>
<comment type="caution">
    <text evidence="2">The sequence shown here is derived from an EMBL/GenBank/DDBJ whole genome shotgun (WGS) entry which is preliminary data.</text>
</comment>
<feature type="signal peptide" evidence="1">
    <location>
        <begin position="1"/>
        <end position="19"/>
    </location>
</feature>
<evidence type="ECO:0000256" key="1">
    <source>
        <dbReference type="SAM" id="SignalP"/>
    </source>
</evidence>
<dbReference type="EMBL" id="MFQE01000054">
    <property type="protein sequence ID" value="OGH70150.1"/>
    <property type="molecule type" value="Genomic_DNA"/>
</dbReference>
<organism evidence="2 3">
    <name type="scientific">Candidatus Magasanikbacteria bacterium RIFCSPHIGHO2_02_FULL_51_14</name>
    <dbReference type="NCBI Taxonomy" id="1798683"/>
    <lineage>
        <taxon>Bacteria</taxon>
        <taxon>Candidatus Magasanikiibacteriota</taxon>
    </lineage>
</organism>
<dbReference type="AlphaFoldDB" id="A0A1F6MF17"/>
<evidence type="ECO:0000313" key="3">
    <source>
        <dbReference type="Proteomes" id="UP000177457"/>
    </source>
</evidence>
<accession>A0A1F6MF17</accession>
<keyword evidence="1" id="KW-0732">Signal</keyword>
<feature type="chain" id="PRO_5009525639" evidence="1">
    <location>
        <begin position="20"/>
        <end position="234"/>
    </location>
</feature>
<gene>
    <name evidence="2" type="ORF">A3C90_00700</name>
</gene>
<name>A0A1F6MF17_9BACT</name>
<reference evidence="2 3" key="1">
    <citation type="journal article" date="2016" name="Nat. Commun.">
        <title>Thousands of microbial genomes shed light on interconnected biogeochemical processes in an aquifer system.</title>
        <authorList>
            <person name="Anantharaman K."/>
            <person name="Brown C.T."/>
            <person name="Hug L.A."/>
            <person name="Sharon I."/>
            <person name="Castelle C.J."/>
            <person name="Probst A.J."/>
            <person name="Thomas B.C."/>
            <person name="Singh A."/>
            <person name="Wilkins M.J."/>
            <person name="Karaoz U."/>
            <person name="Brodie E.L."/>
            <person name="Williams K.H."/>
            <person name="Hubbard S.S."/>
            <person name="Banfield J.F."/>
        </authorList>
    </citation>
    <scope>NUCLEOTIDE SEQUENCE [LARGE SCALE GENOMIC DNA]</scope>
</reference>
<protein>
    <submittedName>
        <fullName evidence="2">Uncharacterized protein</fullName>
    </submittedName>
</protein>
<proteinExistence type="predicted"/>